<keyword evidence="5" id="KW-0496">Mitochondrion</keyword>
<keyword evidence="5" id="KW-0472">Membrane</keyword>
<comment type="function">
    <text evidence="5">O-methyltransferase required for two non-consecutive steps during ubiquinone biosynthesis. Catalyzes the 2 O-methylation of 3,4-dihydroxy-5-(all-trans-polyprenyl)benzoic acid into 4-hydroxy-3-methoxy-5-(all-trans-polyprenyl)benzoic acid. Also catalyzes the last step of ubiquinone biosynthesis by mediating methylation of 3-demethylubiquinone into ubiquinone. Also able to mediate the methylation of 3-demethylubiquinol into ubiquinol.</text>
</comment>
<evidence type="ECO:0000256" key="5">
    <source>
        <dbReference type="HAMAP-Rule" id="MF_03190"/>
    </source>
</evidence>
<dbReference type="InterPro" id="IPR010233">
    <property type="entry name" value="UbiG_MeTrfase"/>
</dbReference>
<comment type="cofactor">
    <cofactor evidence="5">
        <name>Mg(2+)</name>
        <dbReference type="ChEBI" id="CHEBI:18420"/>
    </cofactor>
</comment>
<keyword evidence="5" id="KW-0999">Mitochondrion inner membrane</keyword>
<feature type="binding site" evidence="5">
    <location>
        <position position="188"/>
    </location>
    <ligand>
        <name>Mg(2+)</name>
        <dbReference type="ChEBI" id="CHEBI:18420"/>
    </ligand>
</feature>
<dbReference type="GO" id="GO:0031314">
    <property type="term" value="C:extrinsic component of mitochondrial inner membrane"/>
    <property type="evidence" value="ECO:0007669"/>
    <property type="project" value="UniProtKB-UniRule"/>
</dbReference>
<keyword evidence="5" id="KW-0479">Metal-binding</keyword>
<comment type="subunit">
    <text evidence="5">Component of a multi-subunit COQ enzyme complex, composed of at least COQ3, COQ4, COQ5, COQ6, COQ7 and COQ9.</text>
</comment>
<gene>
    <name evidence="5" type="primary">COQ3</name>
    <name evidence="7" type="ORF">PBRASI_LOCUS8335</name>
</gene>
<dbReference type="NCBIfam" id="TIGR01983">
    <property type="entry name" value="UbiG"/>
    <property type="match status" value="1"/>
</dbReference>
<dbReference type="EC" id="2.1.1.64" evidence="5"/>
<keyword evidence="1 5" id="KW-0489">Methyltransferase</keyword>
<dbReference type="CDD" id="cd02440">
    <property type="entry name" value="AdoMet_MTases"/>
    <property type="match status" value="1"/>
</dbReference>
<dbReference type="Proteomes" id="UP000789739">
    <property type="component" value="Unassembled WGS sequence"/>
</dbReference>
<accession>A0A9N9CW39</accession>
<dbReference type="GO" id="GO:0010420">
    <property type="term" value="F:polyprenyldihydroxybenzoate methyltransferase activity"/>
    <property type="evidence" value="ECO:0007669"/>
    <property type="project" value="UniProtKB-UniRule"/>
</dbReference>
<dbReference type="AlphaFoldDB" id="A0A9N9CW39"/>
<comment type="catalytic activity">
    <reaction evidence="5">
        <text>a 3-demethylubiquinone + S-adenosyl-L-methionine = a ubiquinone + S-adenosyl-L-homocysteine</text>
        <dbReference type="Rhea" id="RHEA:81215"/>
        <dbReference type="Rhea" id="RHEA-COMP:9565"/>
        <dbReference type="Rhea" id="RHEA-COMP:19654"/>
        <dbReference type="ChEBI" id="CHEBI:16389"/>
        <dbReference type="ChEBI" id="CHEBI:57856"/>
        <dbReference type="ChEBI" id="CHEBI:59789"/>
        <dbReference type="ChEBI" id="CHEBI:231825"/>
    </reaction>
</comment>
<dbReference type="OrthoDB" id="3265906at2759"/>
<dbReference type="EC" id="2.1.1.114" evidence="5"/>
<dbReference type="HAMAP" id="MF_00472">
    <property type="entry name" value="UbiG"/>
    <property type="match status" value="1"/>
</dbReference>
<dbReference type="InterPro" id="IPR013216">
    <property type="entry name" value="Methyltransf_11"/>
</dbReference>
<reference evidence="7" key="1">
    <citation type="submission" date="2021-06" db="EMBL/GenBank/DDBJ databases">
        <authorList>
            <person name="Kallberg Y."/>
            <person name="Tangrot J."/>
            <person name="Rosling A."/>
        </authorList>
    </citation>
    <scope>NUCLEOTIDE SEQUENCE</scope>
    <source>
        <strain evidence="7">BR232B</strain>
    </source>
</reference>
<dbReference type="GO" id="GO:0032259">
    <property type="term" value="P:methylation"/>
    <property type="evidence" value="ECO:0007669"/>
    <property type="project" value="UniProtKB-KW"/>
</dbReference>
<keyword evidence="8" id="KW-1185">Reference proteome</keyword>
<comment type="caution">
    <text evidence="7">The sequence shown here is derived from an EMBL/GenBank/DDBJ whole genome shotgun (WGS) entry which is preliminary data.</text>
</comment>
<feature type="binding site" evidence="5">
    <location>
        <position position="184"/>
    </location>
    <ligand>
        <name>Mg(2+)</name>
        <dbReference type="ChEBI" id="CHEBI:18420"/>
    </ligand>
</feature>
<keyword evidence="2 5" id="KW-0808">Transferase</keyword>
<dbReference type="GO" id="GO:0061542">
    <property type="term" value="F:3-demethylubiquinol 3-O-methyltransferase activity"/>
    <property type="evidence" value="ECO:0007669"/>
    <property type="project" value="UniProtKB-UniRule"/>
</dbReference>
<keyword evidence="4 5" id="KW-0949">S-adenosyl-L-methionine</keyword>
<evidence type="ECO:0000256" key="3">
    <source>
        <dbReference type="ARBA" id="ARBA00022688"/>
    </source>
</evidence>
<keyword evidence="3 5" id="KW-0831">Ubiquinone biosynthesis</keyword>
<comment type="subcellular location">
    <subcellularLocation>
        <location evidence="5">Mitochondrion inner membrane</location>
        <topology evidence="5">Peripheral membrane protein</topology>
        <orientation evidence="5">Matrix side</orientation>
    </subcellularLocation>
</comment>
<feature type="binding site" evidence="5">
    <location>
        <position position="75"/>
    </location>
    <ligand>
        <name>S-adenosyl-L-methionine</name>
        <dbReference type="ChEBI" id="CHEBI:59789"/>
    </ligand>
</feature>
<comment type="catalytic activity">
    <reaction evidence="5">
        <text>a 3,4-dihydroxy-5-(all-trans-polyprenyl)benzoate + S-adenosyl-L-methionine = a 4-hydroxy-3-methoxy-5-(all-trans-polyprenyl)benzoate + S-adenosyl-L-homocysteine + H(+)</text>
        <dbReference type="Rhea" id="RHEA:44452"/>
        <dbReference type="Rhea" id="RHEA-COMP:10930"/>
        <dbReference type="Rhea" id="RHEA-COMP:10931"/>
        <dbReference type="ChEBI" id="CHEBI:15378"/>
        <dbReference type="ChEBI" id="CHEBI:57856"/>
        <dbReference type="ChEBI" id="CHEBI:59789"/>
        <dbReference type="ChEBI" id="CHEBI:64694"/>
        <dbReference type="ChEBI" id="CHEBI:84443"/>
        <dbReference type="EC" id="2.1.1.114"/>
    </reaction>
</comment>
<proteinExistence type="inferred from homology"/>
<dbReference type="EMBL" id="CAJVPI010001465">
    <property type="protein sequence ID" value="CAG8614112.1"/>
    <property type="molecule type" value="Genomic_DNA"/>
</dbReference>
<evidence type="ECO:0000256" key="4">
    <source>
        <dbReference type="ARBA" id="ARBA00022691"/>
    </source>
</evidence>
<dbReference type="SUPFAM" id="SSF53335">
    <property type="entry name" value="S-adenosyl-L-methionine-dependent methyltransferases"/>
    <property type="match status" value="1"/>
</dbReference>
<feature type="binding site" evidence="5">
    <location>
        <position position="133"/>
    </location>
    <ligand>
        <name>S-adenosyl-L-methionine</name>
        <dbReference type="ChEBI" id="CHEBI:59789"/>
    </ligand>
</feature>
<feature type="binding site" evidence="5">
    <location>
        <position position="187"/>
    </location>
    <ligand>
        <name>Mg(2+)</name>
        <dbReference type="ChEBI" id="CHEBI:18420"/>
    </ligand>
</feature>
<keyword evidence="5" id="KW-0460">Magnesium</keyword>
<dbReference type="PANTHER" id="PTHR43464">
    <property type="entry name" value="METHYLTRANSFERASE"/>
    <property type="match status" value="1"/>
</dbReference>
<feature type="binding site" evidence="5">
    <location>
        <position position="183"/>
    </location>
    <ligand>
        <name>S-adenosyl-L-methionine</name>
        <dbReference type="ChEBI" id="CHEBI:59789"/>
    </ligand>
</feature>
<dbReference type="InterPro" id="IPR029063">
    <property type="entry name" value="SAM-dependent_MTases_sf"/>
</dbReference>
<evidence type="ECO:0000259" key="6">
    <source>
        <dbReference type="Pfam" id="PF08241"/>
    </source>
</evidence>
<evidence type="ECO:0000256" key="2">
    <source>
        <dbReference type="ARBA" id="ARBA00022679"/>
    </source>
</evidence>
<name>A0A9N9CW39_9GLOM</name>
<organism evidence="7 8">
    <name type="scientific">Paraglomus brasilianum</name>
    <dbReference type="NCBI Taxonomy" id="144538"/>
    <lineage>
        <taxon>Eukaryota</taxon>
        <taxon>Fungi</taxon>
        <taxon>Fungi incertae sedis</taxon>
        <taxon>Mucoromycota</taxon>
        <taxon>Glomeromycotina</taxon>
        <taxon>Glomeromycetes</taxon>
        <taxon>Paraglomerales</taxon>
        <taxon>Paraglomeraceae</taxon>
        <taxon>Paraglomus</taxon>
    </lineage>
</organism>
<feature type="binding site" evidence="5">
    <location>
        <position position="112"/>
    </location>
    <ligand>
        <name>S-adenosyl-L-methionine</name>
        <dbReference type="ChEBI" id="CHEBI:59789"/>
    </ligand>
</feature>
<feature type="domain" description="Methyltransferase type 11" evidence="6">
    <location>
        <begin position="109"/>
        <end position="211"/>
    </location>
</feature>
<dbReference type="Pfam" id="PF08241">
    <property type="entry name" value="Methyltransf_11"/>
    <property type="match status" value="1"/>
</dbReference>
<comment type="catalytic activity">
    <reaction evidence="5">
        <text>a 3-demethylubiquinol + S-adenosyl-L-methionine = a ubiquinol + S-adenosyl-L-homocysteine + H(+)</text>
        <dbReference type="Rhea" id="RHEA:44380"/>
        <dbReference type="Rhea" id="RHEA-COMP:9566"/>
        <dbReference type="Rhea" id="RHEA-COMP:10914"/>
        <dbReference type="ChEBI" id="CHEBI:15378"/>
        <dbReference type="ChEBI" id="CHEBI:17976"/>
        <dbReference type="ChEBI" id="CHEBI:57856"/>
        <dbReference type="ChEBI" id="CHEBI:59789"/>
        <dbReference type="ChEBI" id="CHEBI:84422"/>
        <dbReference type="EC" id="2.1.1.64"/>
    </reaction>
</comment>
<dbReference type="EC" id="2.1.1.-" evidence="5"/>
<comment type="similarity">
    <text evidence="5">Belongs to the class I-like SAM-binding methyltransferase superfamily. UbiG/COQ3 family.</text>
</comment>
<evidence type="ECO:0000256" key="1">
    <source>
        <dbReference type="ARBA" id="ARBA00022603"/>
    </source>
</evidence>
<evidence type="ECO:0000313" key="7">
    <source>
        <dbReference type="EMBL" id="CAG8614112.1"/>
    </source>
</evidence>
<sequence>MSMSAAIVVISSFNVANFLLSQLFRVHTTFSRYLSGPRLYSTINEAEIAKFSDLSAHWWSPSGPFALLHRMNPIRIDYIRRHLAEYRGCEETGRFQKRHKLPFEGWKILDVGSGGGLLSESLARLGANVVGIDASNENVHVAQRHAKKDPRLISGPGRVEYRCITAEELIKTEKNAFDAVCTMETIEHVDHPADFLKACCGLVKPTGHLFISTISRTLLSYTLTILLAEKILNIVPLGTHDFYKYVRPEEVSLALDEIREGEDTEGMVNKTRWAVVDTTGVGYNPIVGKWFEVDRRFPWAMEVNYFLCARRVEVH</sequence>
<protein>
    <recommendedName>
        <fullName evidence="5">Ubiquinone biosynthesis O-methyltransferase, mitochondrial</fullName>
    </recommendedName>
    <alternativeName>
        <fullName evidence="5">3-demethylubiquinol 3-O-methyltransferase</fullName>
        <ecNumber evidence="5">2.1.1.64</ecNumber>
    </alternativeName>
    <alternativeName>
        <fullName evidence="5">3-demethylubiquinone 3-O-methyltransferase</fullName>
        <ecNumber evidence="5">2.1.1.-</ecNumber>
    </alternativeName>
    <alternativeName>
        <fullName evidence="5">Polyprenyldihydroxybenzoate methyltransferase</fullName>
        <ecNumber evidence="5">2.1.1.114</ecNumber>
    </alternativeName>
</protein>
<comment type="pathway">
    <text evidence="5">Cofactor biosynthesis; ubiquinone biosynthesis.</text>
</comment>
<dbReference type="PANTHER" id="PTHR43464:SF19">
    <property type="entry name" value="UBIQUINONE BIOSYNTHESIS O-METHYLTRANSFERASE, MITOCHONDRIAL"/>
    <property type="match status" value="1"/>
</dbReference>
<evidence type="ECO:0000313" key="8">
    <source>
        <dbReference type="Proteomes" id="UP000789739"/>
    </source>
</evidence>
<dbReference type="Gene3D" id="3.40.50.150">
    <property type="entry name" value="Vaccinia Virus protein VP39"/>
    <property type="match status" value="1"/>
</dbReference>
<dbReference type="GO" id="GO:0046872">
    <property type="term" value="F:metal ion binding"/>
    <property type="evidence" value="ECO:0007669"/>
    <property type="project" value="UniProtKB-KW"/>
</dbReference>